<evidence type="ECO:0000256" key="12">
    <source>
        <dbReference type="ARBA" id="ARBA00022844"/>
    </source>
</evidence>
<dbReference type="Gene3D" id="3.10.460.10">
    <property type="entry name" value="VSV matrix protein"/>
    <property type="match status" value="1"/>
</dbReference>
<dbReference type="GO" id="GO:0019031">
    <property type="term" value="C:viral envelope"/>
    <property type="evidence" value="ECO:0007669"/>
    <property type="project" value="InterPro"/>
</dbReference>
<evidence type="ECO:0000256" key="9">
    <source>
        <dbReference type="ARBA" id="ARBA00022612"/>
    </source>
</evidence>
<evidence type="ECO:0000256" key="10">
    <source>
        <dbReference type="ARBA" id="ARBA00022637"/>
    </source>
</evidence>
<dbReference type="GO" id="GO:0039660">
    <property type="term" value="F:structural constituent of virion"/>
    <property type="evidence" value="ECO:0007669"/>
    <property type="project" value="UniProtKB-KW"/>
</dbReference>
<gene>
    <name evidence="20" type="primary">M</name>
</gene>
<protein>
    <recommendedName>
        <fullName evidence="4">Matrix protein</fullName>
    </recommendedName>
</protein>
<evidence type="ECO:0000256" key="14">
    <source>
        <dbReference type="ARBA" id="ARBA00023136"/>
    </source>
</evidence>
<evidence type="ECO:0000256" key="16">
    <source>
        <dbReference type="ARBA" id="ARBA00023311"/>
    </source>
</evidence>
<evidence type="ECO:0000256" key="15">
    <source>
        <dbReference type="ARBA" id="ARBA00023200"/>
    </source>
</evidence>
<evidence type="ECO:0000256" key="11">
    <source>
        <dbReference type="ARBA" id="ARBA00022703"/>
    </source>
</evidence>
<dbReference type="GO" id="GO:0039702">
    <property type="term" value="P:viral budding via host ESCRT complex"/>
    <property type="evidence" value="ECO:0007669"/>
    <property type="project" value="UniProtKB-KW"/>
</dbReference>
<evidence type="ECO:0000256" key="5">
    <source>
        <dbReference type="ARBA" id="ARBA00022462"/>
    </source>
</evidence>
<keyword evidence="16" id="KW-0468">Viral matrix protein</keyword>
<feature type="compositionally biased region" description="Basic residues" evidence="19">
    <location>
        <begin position="1"/>
        <end position="12"/>
    </location>
</feature>
<keyword evidence="15" id="KW-1035">Host cytoplasm</keyword>
<dbReference type="GO" id="GO:0044200">
    <property type="term" value="C:host cell nuclear membrane"/>
    <property type="evidence" value="ECO:0007669"/>
    <property type="project" value="UniProtKB-SubCell"/>
</dbReference>
<dbReference type="GO" id="GO:0030430">
    <property type="term" value="C:host cell cytoplasm"/>
    <property type="evidence" value="ECO:0007669"/>
    <property type="project" value="UniProtKB-SubCell"/>
</dbReference>
<keyword evidence="14" id="KW-0472">Membrane</keyword>
<evidence type="ECO:0000256" key="2">
    <source>
        <dbReference type="ARBA" id="ARBA00004328"/>
    </source>
</evidence>
<keyword evidence="9" id="KW-1188">Viral release from host cell</keyword>
<evidence type="ECO:0000256" key="13">
    <source>
        <dbReference type="ARBA" id="ARBA00022870"/>
    </source>
</evidence>
<dbReference type="EMBL" id="MW557336">
    <property type="protein sequence ID" value="UED36904.1"/>
    <property type="molecule type" value="Viral_cRNA"/>
</dbReference>
<feature type="region of interest" description="Disordered" evidence="19">
    <location>
        <begin position="1"/>
        <end position="22"/>
    </location>
</feature>
<evidence type="ECO:0000256" key="4">
    <source>
        <dbReference type="ARBA" id="ARBA00017678"/>
    </source>
</evidence>
<sequence length="205" mass="23751">MLALRNLRRKKGQTQGEDSRPLPFWEMATPDLTDSAPEFDGYLWSIRFRCSLRITTNRPFQSLPETLVVTSLWEQEYSGYSAKRPFYRAILLILVRKLRQVGQVSYRGQTFEYQSELSGRGNLWHNIPDLPAMRAGEDIFSKSWDYNGRYGSILYKVDIGDLDPDPGYHTIIDQSYFSSEEEFEDSAKLLGVRLTKSAGRYLLEL</sequence>
<reference evidence="20" key="1">
    <citation type="submission" date="2021-02" db="EMBL/GenBank/DDBJ databases">
        <title>Novel bat vesiculovirus in the Mediterranean region.</title>
        <authorList>
            <person name="Luo D."/>
            <person name="Harazim M."/>
            <person name="Maufrais C."/>
            <person name="Bonas S."/>
            <person name="Martinkova N."/>
            <person name="Lalis A."/>
            <person name="Nakoune E."/>
            <person name="Valery Adjogoua E."/>
            <person name="Douno M."/>
            <person name="Kadjo B."/>
            <person name="Pikula J."/>
            <person name="Shi Z."/>
            <person name="Bourhy H."/>
            <person name="Serra-Cobo J."/>
            <person name="Dacheux L."/>
        </authorList>
    </citation>
    <scope>NUCLEOTIDE SEQUENCE</scope>
    <source>
        <strain evidence="20">A09181</strain>
    </source>
</reference>
<evidence type="ECO:0000256" key="8">
    <source>
        <dbReference type="ARBA" id="ARBA00022581"/>
    </source>
</evidence>
<dbReference type="RefSeq" id="YP_010801047.1">
    <property type="nucleotide sequence ID" value="NC_076939.1"/>
</dbReference>
<dbReference type="KEGG" id="vg:80539727"/>
<keyword evidence="5" id="KW-1187">Viral budding via the host ESCRT complexes</keyword>
<dbReference type="InterPro" id="IPR009397">
    <property type="entry name" value="Vesiculo_matrix"/>
</dbReference>
<keyword evidence="10" id="KW-1198">Viral budding</keyword>
<organism evidence="20 21">
    <name type="scientific">Mediterranean bat virus</name>
    <dbReference type="NCBI Taxonomy" id="2892035"/>
    <lineage>
        <taxon>Viruses</taxon>
        <taxon>Riboviria</taxon>
        <taxon>Orthornavirae</taxon>
        <taxon>Negarnaviricota</taxon>
        <taxon>Haploviricotina</taxon>
        <taxon>Monjiviricetes</taxon>
        <taxon>Mononegavirales</taxon>
        <taxon>Rhabdoviridae</taxon>
        <taxon>Alpharhabdovirinae</taxon>
        <taxon>Vesiculovirus</taxon>
        <taxon>Vesiculovirus mediterranean</taxon>
    </lineage>
</organism>
<keyword evidence="12" id="KW-0946">Virion</keyword>
<evidence type="ECO:0000256" key="17">
    <source>
        <dbReference type="ARBA" id="ARBA00037802"/>
    </source>
</evidence>
<proteinExistence type="inferred from homology"/>
<evidence type="ECO:0000313" key="20">
    <source>
        <dbReference type="EMBL" id="UED36904.1"/>
    </source>
</evidence>
<evidence type="ECO:0000256" key="19">
    <source>
        <dbReference type="SAM" id="MobiDB-lite"/>
    </source>
</evidence>
<keyword evidence="21" id="KW-1185">Reference proteome</keyword>
<evidence type="ECO:0000256" key="6">
    <source>
        <dbReference type="ARBA" id="ARBA00022553"/>
    </source>
</evidence>
<dbReference type="SUPFAM" id="SSF75404">
    <property type="entry name" value="VSV matrix protein"/>
    <property type="match status" value="1"/>
</dbReference>
<evidence type="ECO:0000256" key="7">
    <source>
        <dbReference type="ARBA" id="ARBA00022562"/>
    </source>
</evidence>
<keyword evidence="11" id="KW-0053">Apoptosis</keyword>
<evidence type="ECO:0000313" key="21">
    <source>
        <dbReference type="Proteomes" id="UP000830579"/>
    </source>
</evidence>
<name>A0AAE9C4Y8_9RHAB</name>
<keyword evidence="7" id="KW-1048">Host nucleus</keyword>
<dbReference type="Proteomes" id="UP000830579">
    <property type="component" value="Segment"/>
</dbReference>
<dbReference type="GeneID" id="80539727"/>
<comment type="similarity">
    <text evidence="3">Belongs to the vesiculoviruses matrix protein family.</text>
</comment>
<keyword evidence="8" id="KW-0945">Host-virus interaction</keyword>
<evidence type="ECO:0000256" key="1">
    <source>
        <dbReference type="ARBA" id="ARBA00004192"/>
    </source>
</evidence>
<evidence type="ECO:0000256" key="3">
    <source>
        <dbReference type="ARBA" id="ARBA00010182"/>
    </source>
</evidence>
<evidence type="ECO:0000256" key="18">
    <source>
        <dbReference type="ARBA" id="ARBA00049944"/>
    </source>
</evidence>
<dbReference type="Pfam" id="PF06326">
    <property type="entry name" value="Vesiculo_matrix"/>
    <property type="match status" value="1"/>
</dbReference>
<keyword evidence="13" id="KW-1043">Host membrane</keyword>
<dbReference type="InterPro" id="IPR036711">
    <property type="entry name" value="VSV_matrix_sf"/>
</dbReference>
<keyword evidence="6" id="KW-0597">Phosphoprotein</keyword>
<comment type="subcellular location">
    <subcellularLocation>
        <location evidence="1">Host cytoplasm</location>
    </subcellularLocation>
    <subcellularLocation>
        <location evidence="17">Host nucleus membrane</location>
        <topology evidence="17">Peripheral membrane protein</topology>
    </subcellularLocation>
    <subcellularLocation>
        <location evidence="2">Virion</location>
    </subcellularLocation>
</comment>
<comment type="function">
    <text evidence="18">Forms a double layer around the helical nucleocapsid, the inner matrix layer binding to the N helix and the outer matrix layer binding to the envelope glycoprotein. Plays a major role in assembly and budding of virion, by recruiting cellular partners of the ESCRT complexes that play a key role in releasing the budding particle from the host membrane. Condensates the ribonucleocapsid core during virus assembly. Inhibits the host mRNA nuclear export thereby inducing the shut off of cellular transcription and preventing the interferon signaling and the establishment of antiviral state in infected cells. This shutoff presumably inhibits interferon signaling and thus establishment of antiviral state in virus infected cells. Induces cell-rounding, cytoskeleton disorganization and apoptosis in infected cell. Inhibits host transcription, possibly through interaction with host DNA repair factor IIH/TFIIH GTF2H5 subunit.</text>
</comment>
<accession>A0AAE9C4Y8</accession>